<sequence>GDEGQGVCEDGGSHPPQAQLDGGRRPQALRRGGRTPLRRRLHPAVPRPARREGAQGDGRQGGDGGLVPVRGGHDGGEGGGGEGRYRQRRLGDRRGDEHLEVSLGRVLLRGRGAREPQRRGQRRCDEQRPERRRLEGHHRGGVPHGRDEASGRADRGVQRRGLRQDLDGLRAGRGHPGGRLPAPGGGARGALGQGFGRHQDAGGCHRDAERGGFEARDQRERGYHGGSREWRSTRV</sequence>
<accession>A0A6J4SFH4</accession>
<dbReference type="AlphaFoldDB" id="A0A6J4SFH4"/>
<keyword evidence="2" id="KW-0456">Lyase</keyword>
<organism evidence="2">
    <name type="scientific">uncultured Rubrobacteraceae bacterium</name>
    <dbReference type="NCBI Taxonomy" id="349277"/>
    <lineage>
        <taxon>Bacteria</taxon>
        <taxon>Bacillati</taxon>
        <taxon>Actinomycetota</taxon>
        <taxon>Rubrobacteria</taxon>
        <taxon>Rubrobacterales</taxon>
        <taxon>Rubrobacteraceae</taxon>
        <taxon>environmental samples</taxon>
    </lineage>
</organism>
<dbReference type="GO" id="GO:0004139">
    <property type="term" value="F:deoxyribose-phosphate aldolase activity"/>
    <property type="evidence" value="ECO:0007669"/>
    <property type="project" value="UniProtKB-EC"/>
</dbReference>
<feature type="compositionally biased region" description="Basic and acidic residues" evidence="1">
    <location>
        <begin position="197"/>
        <end position="235"/>
    </location>
</feature>
<feature type="compositionally biased region" description="Basic residues" evidence="1">
    <location>
        <begin position="27"/>
        <end position="42"/>
    </location>
</feature>
<feature type="compositionally biased region" description="Basic and acidic residues" evidence="1">
    <location>
        <begin position="144"/>
        <end position="170"/>
    </location>
</feature>
<feature type="compositionally biased region" description="Basic and acidic residues" evidence="1">
    <location>
        <begin position="112"/>
        <end position="133"/>
    </location>
</feature>
<proteinExistence type="predicted"/>
<protein>
    <submittedName>
        <fullName evidence="2">Deoxyribose-phosphate aldolase</fullName>
        <ecNumber evidence="2">4.1.2.4</ecNumber>
    </submittedName>
</protein>
<feature type="region of interest" description="Disordered" evidence="1">
    <location>
        <begin position="1"/>
        <end position="235"/>
    </location>
</feature>
<feature type="non-terminal residue" evidence="2">
    <location>
        <position position="235"/>
    </location>
</feature>
<dbReference type="EC" id="4.1.2.4" evidence="2"/>
<feature type="non-terminal residue" evidence="2">
    <location>
        <position position="1"/>
    </location>
</feature>
<name>A0A6J4SFH4_9ACTN</name>
<feature type="compositionally biased region" description="Gly residues" evidence="1">
    <location>
        <begin position="55"/>
        <end position="65"/>
    </location>
</feature>
<reference evidence="2" key="1">
    <citation type="submission" date="2020-02" db="EMBL/GenBank/DDBJ databases">
        <authorList>
            <person name="Meier V. D."/>
        </authorList>
    </citation>
    <scope>NUCLEOTIDE SEQUENCE</scope>
    <source>
        <strain evidence="2">AVDCRST_MAG25</strain>
    </source>
</reference>
<evidence type="ECO:0000256" key="1">
    <source>
        <dbReference type="SAM" id="MobiDB-lite"/>
    </source>
</evidence>
<feature type="compositionally biased region" description="Basic and acidic residues" evidence="1">
    <location>
        <begin position="83"/>
        <end position="100"/>
    </location>
</feature>
<gene>
    <name evidence="2" type="ORF">AVDCRST_MAG25-3579</name>
</gene>
<dbReference type="EMBL" id="CADCVI010000245">
    <property type="protein sequence ID" value="CAA9494475.1"/>
    <property type="molecule type" value="Genomic_DNA"/>
</dbReference>
<feature type="compositionally biased region" description="Gly residues" evidence="1">
    <location>
        <begin position="183"/>
        <end position="195"/>
    </location>
</feature>
<evidence type="ECO:0000313" key="2">
    <source>
        <dbReference type="EMBL" id="CAA9494475.1"/>
    </source>
</evidence>